<proteinExistence type="predicted"/>
<dbReference type="Pfam" id="PF02902">
    <property type="entry name" value="Peptidase_C48"/>
    <property type="match status" value="1"/>
</dbReference>
<evidence type="ECO:0000256" key="2">
    <source>
        <dbReference type="ARBA" id="ARBA00022801"/>
    </source>
</evidence>
<feature type="domain" description="Ubiquitin-like protease family profile" evidence="3">
    <location>
        <begin position="53"/>
        <end position="283"/>
    </location>
</feature>
<dbReference type="GO" id="GO:0008234">
    <property type="term" value="F:cysteine-type peptidase activity"/>
    <property type="evidence" value="ECO:0007669"/>
    <property type="project" value="InterPro"/>
</dbReference>
<evidence type="ECO:0000259" key="3">
    <source>
        <dbReference type="PROSITE" id="PS50600"/>
    </source>
</evidence>
<name>A0A3G5A412_9VIRU</name>
<gene>
    <name evidence="4" type="ORF">Gaeavirus16_5</name>
</gene>
<dbReference type="GO" id="GO:0006508">
    <property type="term" value="P:proteolysis"/>
    <property type="evidence" value="ECO:0007669"/>
    <property type="project" value="UniProtKB-KW"/>
</dbReference>
<dbReference type="InterPro" id="IPR038765">
    <property type="entry name" value="Papain-like_cys_pep_sf"/>
</dbReference>
<evidence type="ECO:0000313" key="4">
    <source>
        <dbReference type="EMBL" id="AYV80209.1"/>
    </source>
</evidence>
<protein>
    <submittedName>
        <fullName evidence="4">Ulp1 protease</fullName>
    </submittedName>
</protein>
<evidence type="ECO:0000256" key="1">
    <source>
        <dbReference type="ARBA" id="ARBA00022670"/>
    </source>
</evidence>
<dbReference type="EMBL" id="MK072214">
    <property type="protein sequence ID" value="AYV80209.1"/>
    <property type="molecule type" value="Genomic_DNA"/>
</dbReference>
<organism evidence="4">
    <name type="scientific">Gaeavirus sp</name>
    <dbReference type="NCBI Taxonomy" id="2487767"/>
    <lineage>
        <taxon>Viruses</taxon>
        <taxon>Varidnaviria</taxon>
        <taxon>Bamfordvirae</taxon>
        <taxon>Nucleocytoviricota</taxon>
        <taxon>Megaviricetes</taxon>
        <taxon>Imitervirales</taxon>
        <taxon>Mimiviridae</taxon>
        <taxon>Klosneuvirinae</taxon>
    </lineage>
</organism>
<keyword evidence="1 4" id="KW-0645">Protease</keyword>
<reference evidence="4" key="1">
    <citation type="submission" date="2018-10" db="EMBL/GenBank/DDBJ databases">
        <title>Hidden diversity of soil giant viruses.</title>
        <authorList>
            <person name="Schulz F."/>
            <person name="Alteio L."/>
            <person name="Goudeau D."/>
            <person name="Ryan E.M."/>
            <person name="Malmstrom R.R."/>
            <person name="Blanchard J."/>
            <person name="Woyke T."/>
        </authorList>
    </citation>
    <scope>NUCLEOTIDE SEQUENCE</scope>
    <source>
        <strain evidence="4">GAV1</strain>
    </source>
</reference>
<dbReference type="InterPro" id="IPR003653">
    <property type="entry name" value="Peptidase_C48_C"/>
</dbReference>
<keyword evidence="2" id="KW-0378">Hydrolase</keyword>
<sequence>MTQKTDLPMLNMGSSKLPLPMIKIEQVMPDDKTDLKCAPHITFENGSCIPLHVLIKLTDAYNIYCDKENLDSKIATNDRLETLYPDEYKRYLLYEFGKRNKKSQHKWLKHKCTQFMTEDDKDDLQNNTFRPEGPQGKFDWLSTFDINYALAQYENKYPEFRFLGAVPIDFNDLNGLPFKTLDFNELYNSGKTKIGVVFNLDEHDKGGSHWVSLYADLDKGQIYFSDSYGIKPERRIVAFMDKIDKYLTTERGISKPDVRYNKTQHQKGNSECGVYSINFILRLLKGKSFDHLTQKRITDESVNQCRLIYFK</sequence>
<dbReference type="PROSITE" id="PS50600">
    <property type="entry name" value="ULP_PROTEASE"/>
    <property type="match status" value="1"/>
</dbReference>
<accession>A0A3G5A412</accession>
<dbReference type="Gene3D" id="3.40.395.10">
    <property type="entry name" value="Adenoviral Proteinase, Chain A"/>
    <property type="match status" value="1"/>
</dbReference>
<dbReference type="SUPFAM" id="SSF54001">
    <property type="entry name" value="Cysteine proteinases"/>
    <property type="match status" value="1"/>
</dbReference>